<dbReference type="Proteomes" id="UP001364211">
    <property type="component" value="Unassembled WGS sequence"/>
</dbReference>
<feature type="chain" id="PRO_5045648892" evidence="2">
    <location>
        <begin position="21"/>
        <end position="154"/>
    </location>
</feature>
<evidence type="ECO:0000313" key="5">
    <source>
        <dbReference type="Proteomes" id="UP001364211"/>
    </source>
</evidence>
<keyword evidence="2" id="KW-0732">Signal</keyword>
<dbReference type="Pfam" id="PF04205">
    <property type="entry name" value="FMN_bind"/>
    <property type="match status" value="1"/>
</dbReference>
<comment type="caution">
    <text evidence="4">The sequence shown here is derived from an EMBL/GenBank/DDBJ whole genome shotgun (WGS) entry which is preliminary data.</text>
</comment>
<feature type="domain" description="FMN-binding" evidence="3">
    <location>
        <begin position="73"/>
        <end position="150"/>
    </location>
</feature>
<gene>
    <name evidence="4" type="ORF">WJX68_19220</name>
</gene>
<reference evidence="4 5" key="1">
    <citation type="submission" date="2024-03" db="EMBL/GenBank/DDBJ databases">
        <title>Draft genome sequence of Pseudonocardia sp. DW16-2.</title>
        <authorList>
            <person name="Duangmal K."/>
        </authorList>
    </citation>
    <scope>NUCLEOTIDE SEQUENCE [LARGE SCALE GENOMIC DNA]</scope>
    <source>
        <strain evidence="4 5">DW16-2</strain>
    </source>
</reference>
<accession>A0ABU8TAX7</accession>
<sequence length="154" mass="15469">MRRIVVAVMATLSAVTLLFGYRTSTSGPDTTAAAASTARSPGTTSTTGGTTGGTAAASGTGATTVTGDAAQTRYGPVQVQVSVSGGRITAVDVVQYPDTSGKDQRINSQAIPQLVDETISAQSSRIDMVSGATYTSEGYVTSLQSALDRAGLPS</sequence>
<feature type="region of interest" description="Disordered" evidence="1">
    <location>
        <begin position="26"/>
        <end position="69"/>
    </location>
</feature>
<dbReference type="InterPro" id="IPR007329">
    <property type="entry name" value="FMN-bd"/>
</dbReference>
<evidence type="ECO:0000313" key="4">
    <source>
        <dbReference type="EMBL" id="MEJ8281082.1"/>
    </source>
</evidence>
<dbReference type="SMART" id="SM00900">
    <property type="entry name" value="FMN_bind"/>
    <property type="match status" value="1"/>
</dbReference>
<organism evidence="4 5">
    <name type="scientific">Pseudonocardia spirodelae</name>
    <dbReference type="NCBI Taxonomy" id="3133431"/>
    <lineage>
        <taxon>Bacteria</taxon>
        <taxon>Bacillati</taxon>
        <taxon>Actinomycetota</taxon>
        <taxon>Actinomycetes</taxon>
        <taxon>Pseudonocardiales</taxon>
        <taxon>Pseudonocardiaceae</taxon>
        <taxon>Pseudonocardia</taxon>
    </lineage>
</organism>
<protein>
    <submittedName>
        <fullName evidence="4">FMN-binding protein</fullName>
    </submittedName>
</protein>
<dbReference type="RefSeq" id="WP_340292941.1">
    <property type="nucleotide sequence ID" value="NZ_JBBJUP010000016.1"/>
</dbReference>
<dbReference type="Gene3D" id="3.90.1010.20">
    <property type="match status" value="1"/>
</dbReference>
<evidence type="ECO:0000256" key="1">
    <source>
        <dbReference type="SAM" id="MobiDB-lite"/>
    </source>
</evidence>
<keyword evidence="5" id="KW-1185">Reference proteome</keyword>
<dbReference type="EMBL" id="JBBJUP010000016">
    <property type="protein sequence ID" value="MEJ8281082.1"/>
    <property type="molecule type" value="Genomic_DNA"/>
</dbReference>
<proteinExistence type="predicted"/>
<evidence type="ECO:0000256" key="2">
    <source>
        <dbReference type="SAM" id="SignalP"/>
    </source>
</evidence>
<evidence type="ECO:0000259" key="3">
    <source>
        <dbReference type="SMART" id="SM00900"/>
    </source>
</evidence>
<name>A0ABU8TAX7_9PSEU</name>
<feature type="signal peptide" evidence="2">
    <location>
        <begin position="1"/>
        <end position="20"/>
    </location>
</feature>